<sequence length="306" mass="32544">MPDHRVGNVDHFTPTTHSSVPASLDPRQVKLPPSFTVCIIGASAGIGEYIAYAFARAGAKSIIIASRTVSDLQAVAARIRGINASVTVDVQQCDVASAASVAALAVAVTNLYGRLDAVIPNAAYAPPITGMKMTENSPELVQRAFDVNAMGTYHVAHYFVPLLLDSQNGAKLFLAVGSIAGCIRQGIIANTGYTISKMAQIRMVEYLGEQYGRAEDGGLLALAVHPGAVGTKMAEGNTPDAFLRYLTDGVDLCGAWLVWVASSRAKGELQWLTGRLVSANWDVGELLEKKAQIEKGDLLKFELLTR</sequence>
<reference evidence="4 5" key="1">
    <citation type="submission" date="2013-03" db="EMBL/GenBank/DDBJ databases">
        <title>The Genome Sequence of Phialophora europaea CBS 101466.</title>
        <authorList>
            <consortium name="The Broad Institute Genomics Platform"/>
            <person name="Cuomo C."/>
            <person name="de Hoog S."/>
            <person name="Gorbushina A."/>
            <person name="Walker B."/>
            <person name="Young S.K."/>
            <person name="Zeng Q."/>
            <person name="Gargeya S."/>
            <person name="Fitzgerald M."/>
            <person name="Haas B."/>
            <person name="Abouelleil A."/>
            <person name="Allen A.W."/>
            <person name="Alvarado L."/>
            <person name="Arachchi H.M."/>
            <person name="Berlin A.M."/>
            <person name="Chapman S.B."/>
            <person name="Gainer-Dewar J."/>
            <person name="Goldberg J."/>
            <person name="Griggs A."/>
            <person name="Gujja S."/>
            <person name="Hansen M."/>
            <person name="Howarth C."/>
            <person name="Imamovic A."/>
            <person name="Ireland A."/>
            <person name="Larimer J."/>
            <person name="McCowan C."/>
            <person name="Murphy C."/>
            <person name="Pearson M."/>
            <person name="Poon T.W."/>
            <person name="Priest M."/>
            <person name="Roberts A."/>
            <person name="Saif S."/>
            <person name="Shea T."/>
            <person name="Sisk P."/>
            <person name="Sykes S."/>
            <person name="Wortman J."/>
            <person name="Nusbaum C."/>
            <person name="Birren B."/>
        </authorList>
    </citation>
    <scope>NUCLEOTIDE SEQUENCE [LARGE SCALE GENOMIC DNA]</scope>
    <source>
        <strain evidence="4 5">CBS 101466</strain>
    </source>
</reference>
<evidence type="ECO:0000313" key="5">
    <source>
        <dbReference type="Proteomes" id="UP000030752"/>
    </source>
</evidence>
<dbReference type="Gene3D" id="3.40.50.720">
    <property type="entry name" value="NAD(P)-binding Rossmann-like Domain"/>
    <property type="match status" value="1"/>
</dbReference>
<keyword evidence="2" id="KW-0560">Oxidoreductase</keyword>
<dbReference type="OrthoDB" id="1933717at2759"/>
<dbReference type="HOGENOM" id="CLU_010194_8_0_1"/>
<dbReference type="EMBL" id="KB822718">
    <property type="protein sequence ID" value="ETN43285.1"/>
    <property type="molecule type" value="Genomic_DNA"/>
</dbReference>
<dbReference type="CDD" id="cd05233">
    <property type="entry name" value="SDR_c"/>
    <property type="match status" value="1"/>
</dbReference>
<evidence type="ECO:0000256" key="1">
    <source>
        <dbReference type="ARBA" id="ARBA00006484"/>
    </source>
</evidence>
<dbReference type="RefSeq" id="XP_008715021.1">
    <property type="nucleotide sequence ID" value="XM_008716799.1"/>
</dbReference>
<proteinExistence type="inferred from homology"/>
<comment type="similarity">
    <text evidence="1">Belongs to the short-chain dehydrogenases/reductases (SDR) family.</text>
</comment>
<dbReference type="GO" id="GO:0016491">
    <property type="term" value="F:oxidoreductase activity"/>
    <property type="evidence" value="ECO:0007669"/>
    <property type="project" value="UniProtKB-KW"/>
</dbReference>
<feature type="region of interest" description="Disordered" evidence="3">
    <location>
        <begin position="1"/>
        <end position="24"/>
    </location>
</feature>
<dbReference type="Pfam" id="PF00106">
    <property type="entry name" value="adh_short"/>
    <property type="match status" value="1"/>
</dbReference>
<dbReference type="AlphaFoldDB" id="W2S3V1"/>
<dbReference type="STRING" id="1220924.W2S3V1"/>
<dbReference type="InterPro" id="IPR036291">
    <property type="entry name" value="NAD(P)-bd_dom_sf"/>
</dbReference>
<evidence type="ECO:0000256" key="2">
    <source>
        <dbReference type="ARBA" id="ARBA00023002"/>
    </source>
</evidence>
<dbReference type="GeneID" id="19969783"/>
<evidence type="ECO:0000256" key="3">
    <source>
        <dbReference type="SAM" id="MobiDB-lite"/>
    </source>
</evidence>
<dbReference type="InterPro" id="IPR002347">
    <property type="entry name" value="SDR_fam"/>
</dbReference>
<dbReference type="PANTHER" id="PTHR43115:SF4">
    <property type="entry name" value="DEHYDROGENASE_REDUCTASE SDR FAMILY MEMBER 11"/>
    <property type="match status" value="1"/>
</dbReference>
<dbReference type="PRINTS" id="PR00081">
    <property type="entry name" value="GDHRDH"/>
</dbReference>
<dbReference type="SUPFAM" id="SSF51735">
    <property type="entry name" value="NAD(P)-binding Rossmann-fold domains"/>
    <property type="match status" value="1"/>
</dbReference>
<gene>
    <name evidence="4" type="ORF">HMPREF1541_02444</name>
</gene>
<dbReference type="Proteomes" id="UP000030752">
    <property type="component" value="Unassembled WGS sequence"/>
</dbReference>
<dbReference type="PANTHER" id="PTHR43115">
    <property type="entry name" value="DEHYDROGENASE/REDUCTASE SDR FAMILY MEMBER 11"/>
    <property type="match status" value="1"/>
</dbReference>
<name>W2S3V1_CYPE1</name>
<dbReference type="eggNOG" id="KOG1205">
    <property type="taxonomic scope" value="Eukaryota"/>
</dbReference>
<keyword evidence="5" id="KW-1185">Reference proteome</keyword>
<evidence type="ECO:0000313" key="4">
    <source>
        <dbReference type="EMBL" id="ETN43285.1"/>
    </source>
</evidence>
<accession>W2S3V1</accession>
<organism evidence="4 5">
    <name type="scientific">Cyphellophora europaea (strain CBS 101466)</name>
    <name type="common">Phialophora europaea</name>
    <dbReference type="NCBI Taxonomy" id="1220924"/>
    <lineage>
        <taxon>Eukaryota</taxon>
        <taxon>Fungi</taxon>
        <taxon>Dikarya</taxon>
        <taxon>Ascomycota</taxon>
        <taxon>Pezizomycotina</taxon>
        <taxon>Eurotiomycetes</taxon>
        <taxon>Chaetothyriomycetidae</taxon>
        <taxon>Chaetothyriales</taxon>
        <taxon>Cyphellophoraceae</taxon>
        <taxon>Cyphellophora</taxon>
    </lineage>
</organism>
<dbReference type="VEuPathDB" id="FungiDB:HMPREF1541_02444"/>
<dbReference type="InParanoid" id="W2S3V1"/>
<protein>
    <submittedName>
        <fullName evidence="4">Uncharacterized protein</fullName>
    </submittedName>
</protein>